<dbReference type="FunFam" id="2.60.40.1120:FF:000003">
    <property type="entry name" value="Outer membrane protein Omp121"/>
    <property type="match status" value="1"/>
</dbReference>
<evidence type="ECO:0000313" key="2">
    <source>
        <dbReference type="EMBL" id="KAB4179283.1"/>
    </source>
</evidence>
<feature type="non-terminal residue" evidence="2">
    <location>
        <position position="162"/>
    </location>
</feature>
<dbReference type="InterPro" id="IPR037066">
    <property type="entry name" value="Plug_dom_sf"/>
</dbReference>
<gene>
    <name evidence="2" type="ORF">GAQ34_22865</name>
</gene>
<evidence type="ECO:0000313" key="3">
    <source>
        <dbReference type="Proteomes" id="UP000442334"/>
    </source>
</evidence>
<feature type="chain" id="PRO_5029468230" evidence="1">
    <location>
        <begin position="33"/>
        <end position="162"/>
    </location>
</feature>
<dbReference type="Proteomes" id="UP000442334">
    <property type="component" value="Unassembled WGS sequence"/>
</dbReference>
<protein>
    <submittedName>
        <fullName evidence="2">TonB-dependent receptor plug domain-containing protein</fullName>
    </submittedName>
</protein>
<evidence type="ECO:0000256" key="1">
    <source>
        <dbReference type="SAM" id="SignalP"/>
    </source>
</evidence>
<dbReference type="RefSeq" id="WP_151874802.1">
    <property type="nucleotide sequence ID" value="NZ_WCUA01000159.1"/>
</dbReference>
<sequence length="162" mass="17385">MKNLQSRTKVRLFQSFLLISLSLFFLAHPAYAQGGFAVKGVIVDKTGFPLPGANVMEKGTSNGTITDLDGNFSLNVSKKGVTLTVSFMGYTPKDVVVKDKTMNITLEENAKLLDEVVVVGYGTMKKRDVTGAITSISSEAIEQKMATNVFEALQGTTAGVQV</sequence>
<dbReference type="AlphaFoldDB" id="A0A7J5GQI3"/>
<proteinExistence type="predicted"/>
<dbReference type="InterPro" id="IPR008969">
    <property type="entry name" value="CarboxyPept-like_regulatory"/>
</dbReference>
<keyword evidence="2" id="KW-0675">Receptor</keyword>
<dbReference type="Gene3D" id="2.170.130.10">
    <property type="entry name" value="TonB-dependent receptor, plug domain"/>
    <property type="match status" value="1"/>
</dbReference>
<organism evidence="2 3">
    <name type="scientific">Bacteroides uniformis</name>
    <dbReference type="NCBI Taxonomy" id="820"/>
    <lineage>
        <taxon>Bacteria</taxon>
        <taxon>Pseudomonadati</taxon>
        <taxon>Bacteroidota</taxon>
        <taxon>Bacteroidia</taxon>
        <taxon>Bacteroidales</taxon>
        <taxon>Bacteroidaceae</taxon>
        <taxon>Bacteroides</taxon>
    </lineage>
</organism>
<dbReference type="SUPFAM" id="SSF49464">
    <property type="entry name" value="Carboxypeptidase regulatory domain-like"/>
    <property type="match status" value="1"/>
</dbReference>
<dbReference type="Pfam" id="PF13715">
    <property type="entry name" value="CarbopepD_reg_2"/>
    <property type="match status" value="1"/>
</dbReference>
<feature type="signal peptide" evidence="1">
    <location>
        <begin position="1"/>
        <end position="32"/>
    </location>
</feature>
<keyword evidence="1" id="KW-0732">Signal</keyword>
<accession>A0A7J5GQI3</accession>
<dbReference type="Gene3D" id="2.60.40.1120">
    <property type="entry name" value="Carboxypeptidase-like, regulatory domain"/>
    <property type="match status" value="1"/>
</dbReference>
<reference evidence="2 3" key="1">
    <citation type="journal article" date="2019" name="Nat. Med.">
        <title>A library of human gut bacterial isolates paired with longitudinal multiomics data enables mechanistic microbiome research.</title>
        <authorList>
            <person name="Poyet M."/>
            <person name="Groussin M."/>
            <person name="Gibbons S.M."/>
            <person name="Avila-Pacheco J."/>
            <person name="Jiang X."/>
            <person name="Kearney S.M."/>
            <person name="Perrotta A.R."/>
            <person name="Berdy B."/>
            <person name="Zhao S."/>
            <person name="Lieberman T.D."/>
            <person name="Swanson P.K."/>
            <person name="Smith M."/>
            <person name="Roesemann S."/>
            <person name="Alexander J.E."/>
            <person name="Rich S.A."/>
            <person name="Livny J."/>
            <person name="Vlamakis H."/>
            <person name="Clish C."/>
            <person name="Bullock K."/>
            <person name="Deik A."/>
            <person name="Scott J."/>
            <person name="Pierce K.A."/>
            <person name="Xavier R.J."/>
            <person name="Alm E.J."/>
        </authorList>
    </citation>
    <scope>NUCLEOTIDE SEQUENCE [LARGE SCALE GENOMIC DNA]</scope>
    <source>
        <strain evidence="2 3">BIOML-A21</strain>
    </source>
</reference>
<dbReference type="SUPFAM" id="SSF56935">
    <property type="entry name" value="Porins"/>
    <property type="match status" value="1"/>
</dbReference>
<name>A0A7J5GQI3_BACUN</name>
<comment type="caution">
    <text evidence="2">The sequence shown here is derived from an EMBL/GenBank/DDBJ whole genome shotgun (WGS) entry which is preliminary data.</text>
</comment>
<dbReference type="EMBL" id="WCUA01000159">
    <property type="protein sequence ID" value="KAB4179283.1"/>
    <property type="molecule type" value="Genomic_DNA"/>
</dbReference>